<dbReference type="Pfam" id="PF03134">
    <property type="entry name" value="TB2_DP1_HVA22"/>
    <property type="match status" value="1"/>
</dbReference>
<dbReference type="EMBL" id="ML179422">
    <property type="protein sequence ID" value="THU88096.1"/>
    <property type="molecule type" value="Genomic_DNA"/>
</dbReference>
<evidence type="ECO:0000256" key="5">
    <source>
        <dbReference type="ARBA" id="ARBA00023136"/>
    </source>
</evidence>
<keyword evidence="4" id="KW-1133">Transmembrane helix</keyword>
<dbReference type="InterPro" id="IPR004345">
    <property type="entry name" value="TB2_DP1_HVA22"/>
</dbReference>
<feature type="region of interest" description="Disordered" evidence="7">
    <location>
        <begin position="269"/>
        <end position="358"/>
    </location>
</feature>
<dbReference type="AlphaFoldDB" id="A0A4S8LGA0"/>
<comment type="similarity">
    <text evidence="2 6">Belongs to the DP1 family.</text>
</comment>
<gene>
    <name evidence="8" type="ORF">K435DRAFT_803768</name>
</gene>
<dbReference type="PANTHER" id="PTHR12300:SF161">
    <property type="entry name" value="RECEPTOR EXPRESSION-ENHANCING PROTEIN"/>
    <property type="match status" value="1"/>
</dbReference>
<keyword evidence="9" id="KW-1185">Reference proteome</keyword>
<name>A0A4S8LGA0_DENBC</name>
<evidence type="ECO:0000256" key="4">
    <source>
        <dbReference type="ARBA" id="ARBA00022989"/>
    </source>
</evidence>
<evidence type="ECO:0000256" key="1">
    <source>
        <dbReference type="ARBA" id="ARBA00004141"/>
    </source>
</evidence>
<evidence type="ECO:0000256" key="3">
    <source>
        <dbReference type="ARBA" id="ARBA00022692"/>
    </source>
</evidence>
<evidence type="ECO:0000256" key="7">
    <source>
        <dbReference type="SAM" id="MobiDB-lite"/>
    </source>
</evidence>
<feature type="compositionally biased region" description="Polar residues" evidence="7">
    <location>
        <begin position="275"/>
        <end position="291"/>
    </location>
</feature>
<feature type="compositionally biased region" description="Low complexity" evidence="7">
    <location>
        <begin position="205"/>
        <end position="215"/>
    </location>
</feature>
<comment type="subcellular location">
    <subcellularLocation>
        <location evidence="1 6">Membrane</location>
        <topology evidence="1 6">Multi-pass membrane protein</topology>
    </subcellularLocation>
</comment>
<dbReference type="OrthoDB" id="434647at2759"/>
<feature type="region of interest" description="Disordered" evidence="7">
    <location>
        <begin position="190"/>
        <end position="248"/>
    </location>
</feature>
<evidence type="ECO:0000313" key="8">
    <source>
        <dbReference type="EMBL" id="THU88096.1"/>
    </source>
</evidence>
<keyword evidence="3" id="KW-0812">Transmembrane</keyword>
<evidence type="ECO:0000256" key="6">
    <source>
        <dbReference type="RuleBase" id="RU362006"/>
    </source>
</evidence>
<accession>A0A4S8LGA0</accession>
<organism evidence="8 9">
    <name type="scientific">Dendrothele bispora (strain CBS 962.96)</name>
    <dbReference type="NCBI Taxonomy" id="1314807"/>
    <lineage>
        <taxon>Eukaryota</taxon>
        <taxon>Fungi</taxon>
        <taxon>Dikarya</taxon>
        <taxon>Basidiomycota</taxon>
        <taxon>Agaricomycotina</taxon>
        <taxon>Agaricomycetes</taxon>
        <taxon>Agaricomycetidae</taxon>
        <taxon>Agaricales</taxon>
        <taxon>Agaricales incertae sedis</taxon>
        <taxon>Dendrothele</taxon>
    </lineage>
</organism>
<feature type="compositionally biased region" description="Low complexity" evidence="7">
    <location>
        <begin position="227"/>
        <end position="243"/>
    </location>
</feature>
<keyword evidence="5" id="KW-0472">Membrane</keyword>
<dbReference type="GO" id="GO:0016020">
    <property type="term" value="C:membrane"/>
    <property type="evidence" value="ECO:0007669"/>
    <property type="project" value="UniProtKB-SubCell"/>
</dbReference>
<dbReference type="PANTHER" id="PTHR12300">
    <property type="entry name" value="HVA22-LIKE PROTEINS"/>
    <property type="match status" value="1"/>
</dbReference>
<sequence length="358" mass="39203">MFFWLFSITCGYLYPAYASYKSLSVRPASTPELERWLMYWCIIGTFTVVESTPPLSFFLSLIPLYSVFKFLFLLYLSSPQTQGSTYLFQAHLKPFFDEHEARIDRTLEELKAQVWGYIQEWGKNIWDTLVQSAFGAQPASASAPAAPPTPVHPPPAASGPAQLVSGFWRSYGPTVLTTGAALWNQMSQTATGGNQVQRPHPSTYSSGFSVAPSSSATRGYDLDSDDGAASPGPSSRPSASRASTITTQSILERRKQLEAELAALSTMEQDIPSGLPSSPRSTYSFASSTLASPGREVEGGYLRERTGSSTSTFEEIRAEHAQDPLDEQGHEYARPQQAQRGSWFGWGGTSGYSHVKND</sequence>
<dbReference type="Proteomes" id="UP000297245">
    <property type="component" value="Unassembled WGS sequence"/>
</dbReference>
<feature type="compositionally biased region" description="Polar residues" evidence="7">
    <location>
        <begin position="190"/>
        <end position="204"/>
    </location>
</feature>
<protein>
    <recommendedName>
        <fullName evidence="6">Protein YOP1</fullName>
    </recommendedName>
</protein>
<proteinExistence type="inferred from homology"/>
<feature type="compositionally biased region" description="Basic and acidic residues" evidence="7">
    <location>
        <begin position="295"/>
        <end position="306"/>
    </location>
</feature>
<evidence type="ECO:0000256" key="2">
    <source>
        <dbReference type="ARBA" id="ARBA00008573"/>
    </source>
</evidence>
<reference evidence="8 9" key="1">
    <citation type="journal article" date="2019" name="Nat. Ecol. Evol.">
        <title>Megaphylogeny resolves global patterns of mushroom evolution.</title>
        <authorList>
            <person name="Varga T."/>
            <person name="Krizsan K."/>
            <person name="Foldi C."/>
            <person name="Dima B."/>
            <person name="Sanchez-Garcia M."/>
            <person name="Sanchez-Ramirez S."/>
            <person name="Szollosi G.J."/>
            <person name="Szarkandi J.G."/>
            <person name="Papp V."/>
            <person name="Albert L."/>
            <person name="Andreopoulos W."/>
            <person name="Angelini C."/>
            <person name="Antonin V."/>
            <person name="Barry K.W."/>
            <person name="Bougher N.L."/>
            <person name="Buchanan P."/>
            <person name="Buyck B."/>
            <person name="Bense V."/>
            <person name="Catcheside P."/>
            <person name="Chovatia M."/>
            <person name="Cooper J."/>
            <person name="Damon W."/>
            <person name="Desjardin D."/>
            <person name="Finy P."/>
            <person name="Geml J."/>
            <person name="Haridas S."/>
            <person name="Hughes K."/>
            <person name="Justo A."/>
            <person name="Karasinski D."/>
            <person name="Kautmanova I."/>
            <person name="Kiss B."/>
            <person name="Kocsube S."/>
            <person name="Kotiranta H."/>
            <person name="LaButti K.M."/>
            <person name="Lechner B.E."/>
            <person name="Liimatainen K."/>
            <person name="Lipzen A."/>
            <person name="Lukacs Z."/>
            <person name="Mihaltcheva S."/>
            <person name="Morgado L.N."/>
            <person name="Niskanen T."/>
            <person name="Noordeloos M.E."/>
            <person name="Ohm R.A."/>
            <person name="Ortiz-Santana B."/>
            <person name="Ovrebo C."/>
            <person name="Racz N."/>
            <person name="Riley R."/>
            <person name="Savchenko A."/>
            <person name="Shiryaev A."/>
            <person name="Soop K."/>
            <person name="Spirin V."/>
            <person name="Szebenyi C."/>
            <person name="Tomsovsky M."/>
            <person name="Tulloss R.E."/>
            <person name="Uehling J."/>
            <person name="Grigoriev I.V."/>
            <person name="Vagvolgyi C."/>
            <person name="Papp T."/>
            <person name="Martin F.M."/>
            <person name="Miettinen O."/>
            <person name="Hibbett D.S."/>
            <person name="Nagy L.G."/>
        </authorList>
    </citation>
    <scope>NUCLEOTIDE SEQUENCE [LARGE SCALE GENOMIC DNA]</scope>
    <source>
        <strain evidence="8 9">CBS 962.96</strain>
    </source>
</reference>
<feature type="compositionally biased region" description="Basic and acidic residues" evidence="7">
    <location>
        <begin position="314"/>
        <end position="333"/>
    </location>
</feature>
<evidence type="ECO:0000313" key="9">
    <source>
        <dbReference type="Proteomes" id="UP000297245"/>
    </source>
</evidence>